<evidence type="ECO:0000256" key="4">
    <source>
        <dbReference type="SAM" id="Phobius"/>
    </source>
</evidence>
<keyword evidence="1" id="KW-0378">Hydrolase</keyword>
<accession>A0A7J5BRA5</accession>
<dbReference type="Proteomes" id="UP000467240">
    <property type="component" value="Unassembled WGS sequence"/>
</dbReference>
<dbReference type="RefSeq" id="WP_158040573.1">
    <property type="nucleotide sequence ID" value="NZ_JACCFV010000001.1"/>
</dbReference>
<dbReference type="GO" id="GO:0016798">
    <property type="term" value="F:hydrolase activity, acting on glycosyl bonds"/>
    <property type="evidence" value="ECO:0007669"/>
    <property type="project" value="UniProtKB-KW"/>
</dbReference>
<name>A0A7J5BRA5_9MICO</name>
<feature type="compositionally biased region" description="Low complexity" evidence="3">
    <location>
        <begin position="485"/>
        <end position="505"/>
    </location>
</feature>
<evidence type="ECO:0000313" key="7">
    <source>
        <dbReference type="Proteomes" id="UP000467240"/>
    </source>
</evidence>
<dbReference type="AlphaFoldDB" id="A0A7J5BRA5"/>
<reference evidence="6 7" key="1">
    <citation type="submission" date="2019-09" db="EMBL/GenBank/DDBJ databases">
        <title>Phylogeny of genus Pseudoclavibacter and closely related genus.</title>
        <authorList>
            <person name="Li Y."/>
        </authorList>
    </citation>
    <scope>NUCLEOTIDE SEQUENCE [LARGE SCALE GENOMIC DNA]</scope>
    <source>
        <strain evidence="6 7">DSM 23821</strain>
    </source>
</reference>
<organism evidence="6 7">
    <name type="scientific">Pseudoclavibacter chungangensis</name>
    <dbReference type="NCBI Taxonomy" id="587635"/>
    <lineage>
        <taxon>Bacteria</taxon>
        <taxon>Bacillati</taxon>
        <taxon>Actinomycetota</taxon>
        <taxon>Actinomycetes</taxon>
        <taxon>Micrococcales</taxon>
        <taxon>Microbacteriaceae</taxon>
        <taxon>Pseudoclavibacter</taxon>
    </lineage>
</organism>
<dbReference type="InterPro" id="IPR036116">
    <property type="entry name" value="FN3_sf"/>
</dbReference>
<keyword evidence="4" id="KW-0812">Transmembrane</keyword>
<protein>
    <recommendedName>
        <fullName evidence="5">Fibronectin type-III domain-containing protein</fullName>
    </recommendedName>
</protein>
<evidence type="ECO:0000256" key="1">
    <source>
        <dbReference type="ARBA" id="ARBA00023295"/>
    </source>
</evidence>
<dbReference type="CDD" id="cd00063">
    <property type="entry name" value="FN3"/>
    <property type="match status" value="1"/>
</dbReference>
<keyword evidence="4" id="KW-1133">Transmembrane helix</keyword>
<feature type="region of interest" description="Disordered" evidence="3">
    <location>
        <begin position="791"/>
        <end position="843"/>
    </location>
</feature>
<keyword evidence="4" id="KW-0472">Membrane</keyword>
<feature type="transmembrane region" description="Helical" evidence="4">
    <location>
        <begin position="849"/>
        <end position="871"/>
    </location>
</feature>
<keyword evidence="2" id="KW-0624">Polysaccharide degradation</keyword>
<dbReference type="EMBL" id="WBJZ01000010">
    <property type="protein sequence ID" value="KAB1656821.1"/>
    <property type="molecule type" value="Genomic_DNA"/>
</dbReference>
<dbReference type="Gene3D" id="2.60.40.10">
    <property type="entry name" value="Immunoglobulins"/>
    <property type="match status" value="1"/>
</dbReference>
<keyword evidence="2" id="KW-0119">Carbohydrate metabolism</keyword>
<dbReference type="InterPro" id="IPR013783">
    <property type="entry name" value="Ig-like_fold"/>
</dbReference>
<comment type="caution">
    <text evidence="6">The sequence shown here is derived from an EMBL/GenBank/DDBJ whole genome shotgun (WGS) entry which is preliminary data.</text>
</comment>
<keyword evidence="1" id="KW-0326">Glycosidase</keyword>
<dbReference type="InterPro" id="IPR003961">
    <property type="entry name" value="FN3_dom"/>
</dbReference>
<proteinExistence type="predicted"/>
<feature type="region of interest" description="Disordered" evidence="3">
    <location>
        <begin position="473"/>
        <end position="505"/>
    </location>
</feature>
<feature type="transmembrane region" description="Helical" evidence="4">
    <location>
        <begin position="12"/>
        <end position="33"/>
    </location>
</feature>
<feature type="domain" description="Fibronectin type-III" evidence="5">
    <location>
        <begin position="394"/>
        <end position="494"/>
    </location>
</feature>
<gene>
    <name evidence="6" type="ORF">F8O01_09180</name>
</gene>
<dbReference type="Pfam" id="PF00041">
    <property type="entry name" value="fn3"/>
    <property type="match status" value="1"/>
</dbReference>
<dbReference type="PROSITE" id="PS50853">
    <property type="entry name" value="FN3"/>
    <property type="match status" value="1"/>
</dbReference>
<dbReference type="SUPFAM" id="SSF49265">
    <property type="entry name" value="Fibronectin type III"/>
    <property type="match status" value="1"/>
</dbReference>
<dbReference type="GO" id="GO:0000272">
    <property type="term" value="P:polysaccharide catabolic process"/>
    <property type="evidence" value="ECO:0007669"/>
    <property type="project" value="UniProtKB-KW"/>
</dbReference>
<evidence type="ECO:0000313" key="6">
    <source>
        <dbReference type="EMBL" id="KAB1656821.1"/>
    </source>
</evidence>
<evidence type="ECO:0000256" key="2">
    <source>
        <dbReference type="ARBA" id="ARBA00023326"/>
    </source>
</evidence>
<keyword evidence="7" id="KW-1185">Reference proteome</keyword>
<dbReference type="OrthoDB" id="7210788at2"/>
<feature type="compositionally biased region" description="Low complexity" evidence="3">
    <location>
        <begin position="794"/>
        <end position="824"/>
    </location>
</feature>
<feature type="region of interest" description="Disordered" evidence="3">
    <location>
        <begin position="438"/>
        <end position="457"/>
    </location>
</feature>
<evidence type="ECO:0000259" key="5">
    <source>
        <dbReference type="PROSITE" id="PS50853"/>
    </source>
</evidence>
<evidence type="ECO:0000256" key="3">
    <source>
        <dbReference type="SAM" id="MobiDB-lite"/>
    </source>
</evidence>
<sequence>MTRRLRIAAPGIVTRVVAAVGVAVVAVGGLLALTDDAAVAAVEPITDVNLSWQLNDEVGGGAYFGGCNFLSAGTAGNSGSSRLWTESDGFYRASDGDVTITKPDSSGTQVAPTWSTKCQTSAGTPAATSAGSTTANRVNLANGTGTIDVDAGTASIAWRGSFTIVFYGGLTYWTVSDVRLDVADGSGTLRGTASGYGADMYDTSKWVELAPTEIDLATFSGVALASGGFTITPDYDRVTVSVSGTPQVTSGADAGSFPQSFITFNELTGQSSYWYSSGGAADPKKRAKPITVTVGATPSAAPDHTRIPKGLKELGIGFTGLGASAEEVRVTDGTGPLVASPTVVPVSGGAGRGVWNVADLPLGTNRLIVEVRSGDSWTAADIPPLEIEVVPALGTATPTLGTPSTTSDSVTIDWSWTHTDAGPPTDYVTRVYAGTTATGTPVGERTSTERSYTLGGLRPDQSYTVTVTPRVAGAEGSPASLTTKTAVAGNTTPTPTPTDDPGGADAGGATLYWGLNKESTSGAFYGGCNFLVAGSGPVRGSSGVWNESEYRSADGDVTVIKPNGATFEQASWANTCADRGGVAVSTQRQGSDSESQVRITDGEVTKASDGSLRVQWRGSFTVAFYGGLAYWSATDPLLVVDASGSGRVTATGSGYGASMQDASKWVKLDDRTITLANLGGIDAATVERDGGFALTPDYLGVSYTGTGSSQGVVGSGDGTATGQAARTAANGSYWGSFPSDFVDFQNETGLFSYWFTSGGARDVYKPTLPMTVSLDGTGAPEVGTYSASTPLALNQSQSGGTNTGSGAAAPQAQAAEEATGEASGNEVATASGPEAGGADTTRGPIHPGLLAAGGAGLVGVAGLNWAVGLLIRRRLGLDPTMFG</sequence>